<dbReference type="SUPFAM" id="SSF55604">
    <property type="entry name" value="Glucose permease domain IIB"/>
    <property type="match status" value="1"/>
</dbReference>
<organism evidence="10 11">
    <name type="scientific">Companilactobacillus huachuanensis</name>
    <dbReference type="NCBI Taxonomy" id="2559914"/>
    <lineage>
        <taxon>Bacteria</taxon>
        <taxon>Bacillati</taxon>
        <taxon>Bacillota</taxon>
        <taxon>Bacilli</taxon>
        <taxon>Lactobacillales</taxon>
        <taxon>Lactobacillaceae</taxon>
        <taxon>Companilactobacillus</taxon>
    </lineage>
</organism>
<dbReference type="EMBL" id="JBHSSF010000044">
    <property type="protein sequence ID" value="MFC6177748.1"/>
    <property type="molecule type" value="Genomic_DNA"/>
</dbReference>
<dbReference type="RefSeq" id="WP_223876538.1">
    <property type="nucleotide sequence ID" value="NZ_BJDF01000023.1"/>
</dbReference>
<keyword evidence="3" id="KW-0762">Sugar transport</keyword>
<keyword evidence="2" id="KW-0813">Transport</keyword>
<evidence type="ECO:0000313" key="10">
    <source>
        <dbReference type="EMBL" id="MFC6177748.1"/>
    </source>
</evidence>
<dbReference type="PROSITE" id="PS00371">
    <property type="entry name" value="PTS_EIIA_TYPE_1_HIS"/>
    <property type="match status" value="1"/>
</dbReference>
<evidence type="ECO:0000256" key="4">
    <source>
        <dbReference type="ARBA" id="ARBA00022679"/>
    </source>
</evidence>
<proteinExistence type="predicted"/>
<keyword evidence="11" id="KW-1185">Reference proteome</keyword>
<protein>
    <submittedName>
        <fullName evidence="10">Glucose PTS transporter subunit IIA</fullName>
    </submittedName>
</protein>
<name>A0ABW1RQP5_9LACO</name>
<evidence type="ECO:0000256" key="8">
    <source>
        <dbReference type="ARBA" id="ARBA00022989"/>
    </source>
</evidence>
<evidence type="ECO:0000256" key="7">
    <source>
        <dbReference type="ARBA" id="ARBA00022777"/>
    </source>
</evidence>
<dbReference type="NCBIfam" id="TIGR00830">
    <property type="entry name" value="PTBA"/>
    <property type="match status" value="1"/>
</dbReference>
<sequence length="224" mass="24504">MATDNQFMAVGAKGVVHNNEAVQVIIGPDVTNVREEVDDLMENGGWEEFNNQISNDTPVAEKENETEFATNESQLFAPVDGKFINIEELKDDVFSQKMLGDGYAIEPSNGDIYANVEGTIESVFPTKHAIGIKSLSGAEILLHLGLDTVELKGKPFDILVKEGDSVKEDTKIATMNIDEVRKSGKDPVVITVVTNSDQYKLNKFKENSGSKVKHGNSIVLVYKG</sequence>
<dbReference type="Pfam" id="PF00358">
    <property type="entry name" value="PTS_EIIA_1"/>
    <property type="match status" value="1"/>
</dbReference>
<dbReference type="Gene3D" id="2.70.70.10">
    <property type="entry name" value="Glucose Permease (Domain IIA)"/>
    <property type="match status" value="1"/>
</dbReference>
<keyword evidence="8" id="KW-0472">Membrane</keyword>
<reference evidence="11" key="1">
    <citation type="journal article" date="2019" name="Int. J. Syst. Evol. Microbiol.">
        <title>The Global Catalogue of Microorganisms (GCM) 10K type strain sequencing project: providing services to taxonomists for standard genome sequencing and annotation.</title>
        <authorList>
            <consortium name="The Broad Institute Genomics Platform"/>
            <consortium name="The Broad Institute Genome Sequencing Center for Infectious Disease"/>
            <person name="Wu L."/>
            <person name="Ma J."/>
        </authorList>
    </citation>
    <scope>NUCLEOTIDE SEQUENCE [LARGE SCALE GENOMIC DNA]</scope>
    <source>
        <strain evidence="11">CCM 8927</strain>
    </source>
</reference>
<comment type="subcellular location">
    <subcellularLocation>
        <location evidence="1">Cytoplasm</location>
    </subcellularLocation>
</comment>
<evidence type="ECO:0000256" key="3">
    <source>
        <dbReference type="ARBA" id="ARBA00022597"/>
    </source>
</evidence>
<dbReference type="InterPro" id="IPR011055">
    <property type="entry name" value="Dup_hybrid_motif"/>
</dbReference>
<keyword evidence="7" id="KW-0418">Kinase</keyword>
<keyword evidence="4" id="KW-0808">Transferase</keyword>
<dbReference type="Proteomes" id="UP001596288">
    <property type="component" value="Unassembled WGS sequence"/>
</dbReference>
<accession>A0ABW1RQP5</accession>
<comment type="caution">
    <text evidence="10">The sequence shown here is derived from an EMBL/GenBank/DDBJ whole genome shotgun (WGS) entry which is preliminary data.</text>
</comment>
<dbReference type="InterPro" id="IPR001127">
    <property type="entry name" value="PTS_EIIA_1_perm"/>
</dbReference>
<dbReference type="PANTHER" id="PTHR45008:SF1">
    <property type="entry name" value="PTS SYSTEM GLUCOSE-SPECIFIC EIIA COMPONENT"/>
    <property type="match status" value="1"/>
</dbReference>
<keyword evidence="6" id="KW-0812">Transmembrane</keyword>
<dbReference type="PANTHER" id="PTHR45008">
    <property type="entry name" value="PTS SYSTEM GLUCOSE-SPECIFIC EIIA COMPONENT"/>
    <property type="match status" value="1"/>
</dbReference>
<dbReference type="Gene3D" id="3.30.1360.60">
    <property type="entry name" value="Glucose permease domain IIB"/>
    <property type="match status" value="1"/>
</dbReference>
<dbReference type="PROSITE" id="PS51093">
    <property type="entry name" value="PTS_EIIA_TYPE_1"/>
    <property type="match status" value="1"/>
</dbReference>
<evidence type="ECO:0000256" key="5">
    <source>
        <dbReference type="ARBA" id="ARBA00022683"/>
    </source>
</evidence>
<dbReference type="SUPFAM" id="SSF51261">
    <property type="entry name" value="Duplicated hybrid motif"/>
    <property type="match status" value="1"/>
</dbReference>
<dbReference type="InterPro" id="IPR036878">
    <property type="entry name" value="Glu_permease_IIB"/>
</dbReference>
<keyword evidence="5" id="KW-0598">Phosphotransferase system</keyword>
<evidence type="ECO:0000256" key="2">
    <source>
        <dbReference type="ARBA" id="ARBA00022448"/>
    </source>
</evidence>
<feature type="domain" description="PTS EIIA type-1" evidence="9">
    <location>
        <begin position="91"/>
        <end position="195"/>
    </location>
</feature>
<evidence type="ECO:0000256" key="1">
    <source>
        <dbReference type="ARBA" id="ARBA00004496"/>
    </source>
</evidence>
<evidence type="ECO:0000313" key="11">
    <source>
        <dbReference type="Proteomes" id="UP001596288"/>
    </source>
</evidence>
<evidence type="ECO:0000259" key="9">
    <source>
        <dbReference type="PROSITE" id="PS51093"/>
    </source>
</evidence>
<keyword evidence="8" id="KW-1133">Transmembrane helix</keyword>
<gene>
    <name evidence="10" type="ORF">ACFQAV_13105</name>
</gene>
<dbReference type="InterPro" id="IPR050890">
    <property type="entry name" value="PTS_EIIA_component"/>
</dbReference>
<evidence type="ECO:0000256" key="6">
    <source>
        <dbReference type="ARBA" id="ARBA00022692"/>
    </source>
</evidence>